<name>A0A7S3P032_EUPCR</name>
<accession>A0A7S3P032</accession>
<sequence>MKDEQFNKIINSCANKLETVIFMNNKIYRPTPKPDSDEEEKYEELKDDLFDEDEEEEEKKEESVYLEPEINLEPLTKSYVLSTLTLKNNNWSRKLVENANMLFPGKFREKRKIAIE</sequence>
<organism evidence="2">
    <name type="scientific">Euplotes crassus</name>
    <dbReference type="NCBI Taxonomy" id="5936"/>
    <lineage>
        <taxon>Eukaryota</taxon>
        <taxon>Sar</taxon>
        <taxon>Alveolata</taxon>
        <taxon>Ciliophora</taxon>
        <taxon>Intramacronucleata</taxon>
        <taxon>Spirotrichea</taxon>
        <taxon>Hypotrichia</taxon>
        <taxon>Euplotida</taxon>
        <taxon>Euplotidae</taxon>
        <taxon>Moneuplotes</taxon>
    </lineage>
</organism>
<feature type="region of interest" description="Disordered" evidence="1">
    <location>
        <begin position="28"/>
        <end position="65"/>
    </location>
</feature>
<evidence type="ECO:0000256" key="1">
    <source>
        <dbReference type="SAM" id="MobiDB-lite"/>
    </source>
</evidence>
<dbReference type="EMBL" id="HBIK01028271">
    <property type="protein sequence ID" value="CAE0388314.1"/>
    <property type="molecule type" value="Transcribed_RNA"/>
</dbReference>
<reference evidence="2" key="1">
    <citation type="submission" date="2021-01" db="EMBL/GenBank/DDBJ databases">
        <authorList>
            <person name="Corre E."/>
            <person name="Pelletier E."/>
            <person name="Niang G."/>
            <person name="Scheremetjew M."/>
            <person name="Finn R."/>
            <person name="Kale V."/>
            <person name="Holt S."/>
            <person name="Cochrane G."/>
            <person name="Meng A."/>
            <person name="Brown T."/>
            <person name="Cohen L."/>
        </authorList>
    </citation>
    <scope>NUCLEOTIDE SEQUENCE</scope>
    <source>
        <strain evidence="2">CT5</strain>
    </source>
</reference>
<feature type="compositionally biased region" description="Acidic residues" evidence="1">
    <location>
        <begin position="49"/>
        <end position="59"/>
    </location>
</feature>
<proteinExistence type="predicted"/>
<gene>
    <name evidence="2" type="ORF">ECRA1380_LOCUS13286</name>
</gene>
<protein>
    <submittedName>
        <fullName evidence="2">Uncharacterized protein</fullName>
    </submittedName>
</protein>
<dbReference type="AlphaFoldDB" id="A0A7S3P032"/>
<evidence type="ECO:0000313" key="2">
    <source>
        <dbReference type="EMBL" id="CAE0388314.1"/>
    </source>
</evidence>